<accession>A0AA35KSD3</accession>
<dbReference type="GO" id="GO:0016020">
    <property type="term" value="C:membrane"/>
    <property type="evidence" value="ECO:0007669"/>
    <property type="project" value="InterPro"/>
</dbReference>
<proteinExistence type="inferred from homology"/>
<gene>
    <name evidence="5" type="ORF">PODLI_1B038030</name>
</gene>
<dbReference type="PANTHER" id="PTHR48081:SF32">
    <property type="entry name" value="ALPHA_BETA HYDROLASE FOLD-3 DOMAIN-CONTAINING PROTEIN"/>
    <property type="match status" value="1"/>
</dbReference>
<evidence type="ECO:0000313" key="5">
    <source>
        <dbReference type="EMBL" id="CAI5782728.1"/>
    </source>
</evidence>
<dbReference type="Proteomes" id="UP001178461">
    <property type="component" value="Chromosome 8"/>
</dbReference>
<keyword evidence="2" id="KW-0378">Hydrolase</keyword>
<dbReference type="PANTHER" id="PTHR48081">
    <property type="entry name" value="AB HYDROLASE SUPERFAMILY PROTEIN C4A8.06C"/>
    <property type="match status" value="1"/>
</dbReference>
<reference evidence="5" key="1">
    <citation type="submission" date="2022-12" db="EMBL/GenBank/DDBJ databases">
        <authorList>
            <person name="Alioto T."/>
            <person name="Alioto T."/>
            <person name="Gomez Garrido J."/>
        </authorList>
    </citation>
    <scope>NUCLEOTIDE SEQUENCE</scope>
</reference>
<comment type="similarity">
    <text evidence="1">Belongs to the 'GDXG' lipolytic enzyme family.</text>
</comment>
<organism evidence="5 6">
    <name type="scientific">Podarcis lilfordi</name>
    <name type="common">Lilford's wall lizard</name>
    <dbReference type="NCBI Taxonomy" id="74358"/>
    <lineage>
        <taxon>Eukaryota</taxon>
        <taxon>Metazoa</taxon>
        <taxon>Chordata</taxon>
        <taxon>Craniata</taxon>
        <taxon>Vertebrata</taxon>
        <taxon>Euteleostomi</taxon>
        <taxon>Lepidosauria</taxon>
        <taxon>Squamata</taxon>
        <taxon>Bifurcata</taxon>
        <taxon>Unidentata</taxon>
        <taxon>Episquamata</taxon>
        <taxon>Laterata</taxon>
        <taxon>Lacertibaenia</taxon>
        <taxon>Lacertidae</taxon>
        <taxon>Podarcis</taxon>
    </lineage>
</organism>
<evidence type="ECO:0000313" key="6">
    <source>
        <dbReference type="Proteomes" id="UP001178461"/>
    </source>
</evidence>
<feature type="active site" evidence="3">
    <location>
        <position position="151"/>
    </location>
</feature>
<dbReference type="InterPro" id="IPR013094">
    <property type="entry name" value="AB_hydrolase_3"/>
</dbReference>
<evidence type="ECO:0000256" key="2">
    <source>
        <dbReference type="ARBA" id="ARBA00022801"/>
    </source>
</evidence>
<dbReference type="SUPFAM" id="SSF53474">
    <property type="entry name" value="alpha/beta-Hydrolases"/>
    <property type="match status" value="1"/>
</dbReference>
<keyword evidence="6" id="KW-1185">Reference proteome</keyword>
<dbReference type="InterPro" id="IPR029058">
    <property type="entry name" value="AB_hydrolase_fold"/>
</dbReference>
<dbReference type="InterPro" id="IPR017157">
    <property type="entry name" value="Arylacetamide_deacetylase"/>
</dbReference>
<dbReference type="PIRSF" id="PIRSF037251">
    <property type="entry name" value="Arylacetamide_deacetylase"/>
    <property type="match status" value="1"/>
</dbReference>
<protein>
    <submittedName>
        <fullName evidence="5">Arylacetamide deacetylase-like 4</fullName>
    </submittedName>
</protein>
<sequence length="364" mass="41869">MQQYHCNTTQRSWKKGSILEKLGICTKPTFLKWSSSAMPAGSEPRLYTIDTKFDNVTVRIYQPKGLSTGQRGIIYLYGGAGLFGSIKAYRMLCRYLSRESESVLVCVGQRLAPKHRCPAQIMDCITATEYFLKNASDYGVDPNRIVIAGDSTGAGMVPLVCQHLLTRKDLSKVRAQILLYPNIQTLDYNLPSYQQNRNVPILFTKWTAEFDLRFMNVKLAYLDQVLKGGHVSEEMKMKYKKWIHADHIPDEFKVRGYKPPPPVPFSKELHEMMKLSFDPKHCALLVEDDVVRQLPETFMLTCEYDVLRDDGLLYKKRLEDNGVPVTWHHAKDGFHGIVSSIDWFFEWPCARVAAEHLTRFIKQF</sequence>
<evidence type="ECO:0000256" key="3">
    <source>
        <dbReference type="PIRSR" id="PIRSR037251-1"/>
    </source>
</evidence>
<dbReference type="GO" id="GO:0052689">
    <property type="term" value="F:carboxylic ester hydrolase activity"/>
    <property type="evidence" value="ECO:0007669"/>
    <property type="project" value="InterPro"/>
</dbReference>
<dbReference type="InterPro" id="IPR050300">
    <property type="entry name" value="GDXG_lipolytic_enzyme"/>
</dbReference>
<dbReference type="Pfam" id="PF07859">
    <property type="entry name" value="Abhydrolase_3"/>
    <property type="match status" value="2"/>
</dbReference>
<name>A0AA35KSD3_9SAUR</name>
<evidence type="ECO:0000259" key="4">
    <source>
        <dbReference type="Pfam" id="PF07859"/>
    </source>
</evidence>
<evidence type="ECO:0000256" key="1">
    <source>
        <dbReference type="ARBA" id="ARBA00010515"/>
    </source>
</evidence>
<dbReference type="Gene3D" id="3.40.50.1820">
    <property type="entry name" value="alpha/beta hydrolase"/>
    <property type="match status" value="1"/>
</dbReference>
<dbReference type="AlphaFoldDB" id="A0AA35KSD3"/>
<feature type="active site" evidence="3">
    <location>
        <position position="305"/>
    </location>
</feature>
<feature type="active site" evidence="3">
    <location>
        <position position="335"/>
    </location>
</feature>
<dbReference type="EMBL" id="OX395133">
    <property type="protein sequence ID" value="CAI5782728.1"/>
    <property type="molecule type" value="Genomic_DNA"/>
</dbReference>
<feature type="domain" description="Alpha/beta hydrolase fold-3" evidence="4">
    <location>
        <begin position="280"/>
        <end position="338"/>
    </location>
</feature>
<feature type="domain" description="Alpha/beta hydrolase fold-3" evidence="4">
    <location>
        <begin position="73"/>
        <end position="205"/>
    </location>
</feature>